<dbReference type="GO" id="GO:0004519">
    <property type="term" value="F:endonuclease activity"/>
    <property type="evidence" value="ECO:0007669"/>
    <property type="project" value="UniProtKB-KW"/>
</dbReference>
<keyword evidence="1" id="KW-0378">Hydrolase</keyword>
<proteinExistence type="predicted"/>
<dbReference type="RefSeq" id="WP_129523145.1">
    <property type="nucleotide sequence ID" value="NZ_SDPV01000001.1"/>
</dbReference>
<dbReference type="Proteomes" id="UP000293623">
    <property type="component" value="Unassembled WGS sequence"/>
</dbReference>
<reference evidence="1 2" key="1">
    <citation type="submission" date="2019-01" db="EMBL/GenBank/DDBJ databases">
        <title>Altererythrobacter rhizovicinus sp. nov., isolated from the rhizosphere soil of Haloxylon ammodendron.</title>
        <authorList>
            <person name="Li H.-P."/>
            <person name="Gou J.-Y."/>
            <person name="Yao D."/>
            <person name="Han Q.-Q."/>
            <person name="Shao K.-Z."/>
            <person name="Zhao Q."/>
            <person name="Zhang J.-L."/>
        </authorList>
    </citation>
    <scope>NUCLEOTIDE SEQUENCE [LARGE SCALE GENOMIC DNA]</scope>
    <source>
        <strain evidence="1 2">AY-3R</strain>
    </source>
</reference>
<dbReference type="EMBL" id="SDPV01000001">
    <property type="protein sequence ID" value="RXZ65662.1"/>
    <property type="molecule type" value="Genomic_DNA"/>
</dbReference>
<evidence type="ECO:0000313" key="1">
    <source>
        <dbReference type="EMBL" id="RXZ65662.1"/>
    </source>
</evidence>
<comment type="caution">
    <text evidence="1">The sequence shown here is derived from an EMBL/GenBank/DDBJ whole genome shotgun (WGS) entry which is preliminary data.</text>
</comment>
<sequence>MTEEPLTCWLCGRPIASRLQWHHPVPKAKKGRATVPVHPICHRAIHANFTNAELARIGDDRERLRADAAIAKFLEWIADKPPDFHAPTRGKR</sequence>
<dbReference type="OrthoDB" id="7667044at2"/>
<evidence type="ECO:0000313" key="2">
    <source>
        <dbReference type="Proteomes" id="UP000293623"/>
    </source>
</evidence>
<keyword evidence="2" id="KW-1185">Reference proteome</keyword>
<accession>A0A4Q2KPW6</accession>
<keyword evidence="1" id="KW-0540">Nuclease</keyword>
<dbReference type="AlphaFoldDB" id="A0A4Q2KPW6"/>
<protein>
    <submittedName>
        <fullName evidence="1">HNH endonuclease</fullName>
    </submittedName>
</protein>
<name>A0A4Q2KPW6_9SPHN</name>
<keyword evidence="1" id="KW-0255">Endonuclease</keyword>
<organism evidence="1 2">
    <name type="scientific">Pelagerythrobacter rhizovicinus</name>
    <dbReference type="NCBI Taxonomy" id="2268576"/>
    <lineage>
        <taxon>Bacteria</taxon>
        <taxon>Pseudomonadati</taxon>
        <taxon>Pseudomonadota</taxon>
        <taxon>Alphaproteobacteria</taxon>
        <taxon>Sphingomonadales</taxon>
        <taxon>Erythrobacteraceae</taxon>
        <taxon>Pelagerythrobacter</taxon>
    </lineage>
</organism>
<gene>
    <name evidence="1" type="ORF">ETX26_02670</name>
</gene>